<evidence type="ECO:0000313" key="2">
    <source>
        <dbReference type="Proteomes" id="UP000827377"/>
    </source>
</evidence>
<gene>
    <name evidence="1" type="ORF">SOPHIAROSE_211</name>
</gene>
<dbReference type="EMBL" id="MW748998">
    <property type="protein sequence ID" value="QXN68985.1"/>
    <property type="molecule type" value="Genomic_DNA"/>
</dbReference>
<proteinExistence type="predicted"/>
<evidence type="ECO:0008006" key="3">
    <source>
        <dbReference type="Google" id="ProtNLM"/>
    </source>
</evidence>
<protein>
    <recommendedName>
        <fullName evidence="3">Phage protein</fullName>
    </recommendedName>
</protein>
<reference evidence="1 2" key="1">
    <citation type="submission" date="2021-03" db="EMBL/GenBank/DDBJ databases">
        <authorList>
            <person name="Thompson D.W."/>
            <person name="Brown H.M.F."/>
            <person name="Thompson S.D."/>
            <person name="Grose J.H."/>
        </authorList>
    </citation>
    <scope>NUCLEOTIDE SEQUENCE [LARGE SCALE GENOMIC DNA]</scope>
</reference>
<dbReference type="Proteomes" id="UP000827377">
    <property type="component" value="Segment"/>
</dbReference>
<name>A0AAE7S5I4_9CAUD</name>
<evidence type="ECO:0000313" key="1">
    <source>
        <dbReference type="EMBL" id="QXN68985.1"/>
    </source>
</evidence>
<sequence>MEQMNDQESVAMNEQEQPQEFFLGLSKDQVSLLLVLSSFMGRLQELTQQPEAEQLFQALREEEKYRRLDYALGWVAQQRDMLMALSGTTSFAMGLLAQVQDKLIQAGFAHTANTNEEQGDKE</sequence>
<organism evidence="1 2">
    <name type="scientific">Escherichia phage vB_EcoM_SophiaRose</name>
    <dbReference type="NCBI Taxonomy" id="2836106"/>
    <lineage>
        <taxon>Viruses</taxon>
        <taxon>Duplodnaviria</taxon>
        <taxon>Heunggongvirae</taxon>
        <taxon>Uroviricota</taxon>
        <taxon>Caudoviricetes</taxon>
        <taxon>Vequintavirinae</taxon>
        <taxon>Vequintavirus</taxon>
        <taxon>Vequintavirus sophiarose</taxon>
    </lineage>
</organism>
<accession>A0AAE7S5I4</accession>
<keyword evidence="2" id="KW-1185">Reference proteome</keyword>